<accession>A0A226MKY5</accession>
<evidence type="ECO:0000313" key="5">
    <source>
        <dbReference type="EMBL" id="OXB55942.1"/>
    </source>
</evidence>
<dbReference type="InterPro" id="IPR051147">
    <property type="entry name" value="CFAP_domain-containing"/>
</dbReference>
<comment type="caution">
    <text evidence="5">The sequence shown here is derived from an EMBL/GenBank/DDBJ whole genome shotgun (WGS) entry which is preliminary data.</text>
</comment>
<gene>
    <name evidence="5" type="ORF">ASZ78_003886</name>
</gene>
<dbReference type="Proteomes" id="UP000198323">
    <property type="component" value="Unassembled WGS sequence"/>
</dbReference>
<feature type="coiled-coil region" evidence="2">
    <location>
        <begin position="1"/>
        <end position="63"/>
    </location>
</feature>
<dbReference type="OrthoDB" id="10264298at2759"/>
<dbReference type="EMBL" id="MCFN01000685">
    <property type="protein sequence ID" value="OXB55942.1"/>
    <property type="molecule type" value="Genomic_DNA"/>
</dbReference>
<feature type="coiled-coil region" evidence="2">
    <location>
        <begin position="138"/>
        <end position="169"/>
    </location>
</feature>
<keyword evidence="1 2" id="KW-0175">Coiled coil</keyword>
<sequence>MERLAQRRQQLSQREEQLRDDTIKFNAFLKAMAARRQRAQQRVDEERARAAQHGAEALRLQQELGRMLQHRERLGQHLQRLQIFSDFLQDVQAATGRDVPSMLAHFGALVEAQEVLLQQVEAGRVALAQGRAQLQQCSEEADSELRSGNEELLRLRERLEAACRDVLNVESSWARLQGEAAQKMLLLGQIRMAVLSLFQLAATRLQVPKDVALEDTEAQLDVDLAAICAELEPCPQAPATTATHPQHRRAVPMPPIQE</sequence>
<evidence type="ECO:0000256" key="2">
    <source>
        <dbReference type="SAM" id="Coils"/>
    </source>
</evidence>
<reference evidence="5 6" key="1">
    <citation type="submission" date="2016-07" db="EMBL/GenBank/DDBJ databases">
        <title>Disparate Historic Effective Population Sizes Predicted by Modern Levels of Genome Diversity for the Scaled Quail (Callipepla squamata) and the Northern Bobwhite (Colinus virginianus): Inferences from First and Second Generation Draft Genome Assemblies for Sympatric New World Quail.</title>
        <authorList>
            <person name="Oldeschulte D.L."/>
            <person name="Halley Y.A."/>
            <person name="Bhattarai E.K."/>
            <person name="Brashear W.A."/>
            <person name="Hill J."/>
            <person name="Metz R.P."/>
            <person name="Johnson C.D."/>
            <person name="Rollins D."/>
            <person name="Peterson M.J."/>
            <person name="Bickhart D.M."/>
            <person name="Decker J.E."/>
            <person name="Seabury C.M."/>
        </authorList>
    </citation>
    <scope>NUCLEOTIDE SEQUENCE [LARGE SCALE GENOMIC DNA]</scope>
    <source>
        <strain evidence="5 6">Texas</strain>
        <tissue evidence="5">Leg muscle</tissue>
    </source>
</reference>
<dbReference type="AlphaFoldDB" id="A0A226MKY5"/>
<evidence type="ECO:0000259" key="4">
    <source>
        <dbReference type="Pfam" id="PF13863"/>
    </source>
</evidence>
<name>A0A226MKY5_CALSU</name>
<keyword evidence="6" id="KW-1185">Reference proteome</keyword>
<evidence type="ECO:0000256" key="3">
    <source>
        <dbReference type="SAM" id="MobiDB-lite"/>
    </source>
</evidence>
<dbReference type="InterPro" id="IPR025252">
    <property type="entry name" value="DUF4200"/>
</dbReference>
<proteinExistence type="predicted"/>
<dbReference type="Pfam" id="PF13863">
    <property type="entry name" value="DUF4200"/>
    <property type="match status" value="1"/>
</dbReference>
<dbReference type="PANTHER" id="PTHR21683:SF9">
    <property type="entry name" value="CILIA- AND FLAGELLA-ASSOCIATED PROTEIN 73"/>
    <property type="match status" value="1"/>
</dbReference>
<feature type="domain" description="DUF4200" evidence="4">
    <location>
        <begin position="1"/>
        <end position="91"/>
    </location>
</feature>
<dbReference type="GO" id="GO:0005856">
    <property type="term" value="C:cytoskeleton"/>
    <property type="evidence" value="ECO:0007669"/>
    <property type="project" value="UniProtKB-ARBA"/>
</dbReference>
<feature type="region of interest" description="Disordered" evidence="3">
    <location>
        <begin position="238"/>
        <end position="258"/>
    </location>
</feature>
<dbReference type="STRING" id="9009.A0A226MKY5"/>
<organism evidence="5 6">
    <name type="scientific">Callipepla squamata</name>
    <name type="common">Scaled quail</name>
    <dbReference type="NCBI Taxonomy" id="9009"/>
    <lineage>
        <taxon>Eukaryota</taxon>
        <taxon>Metazoa</taxon>
        <taxon>Chordata</taxon>
        <taxon>Craniata</taxon>
        <taxon>Vertebrata</taxon>
        <taxon>Euteleostomi</taxon>
        <taxon>Archelosauria</taxon>
        <taxon>Archosauria</taxon>
        <taxon>Dinosauria</taxon>
        <taxon>Saurischia</taxon>
        <taxon>Theropoda</taxon>
        <taxon>Coelurosauria</taxon>
        <taxon>Aves</taxon>
        <taxon>Neognathae</taxon>
        <taxon>Galloanserae</taxon>
        <taxon>Galliformes</taxon>
        <taxon>Odontophoridae</taxon>
        <taxon>Callipepla</taxon>
    </lineage>
</organism>
<evidence type="ECO:0000313" key="6">
    <source>
        <dbReference type="Proteomes" id="UP000198323"/>
    </source>
</evidence>
<evidence type="ECO:0000256" key="1">
    <source>
        <dbReference type="ARBA" id="ARBA00023054"/>
    </source>
</evidence>
<dbReference type="PANTHER" id="PTHR21683">
    <property type="entry name" value="COILED-COIL DOMAIN-CONTAINING PROTEIN 42 LIKE-2-LIKE-RELATED"/>
    <property type="match status" value="1"/>
</dbReference>
<protein>
    <recommendedName>
        <fullName evidence="4">DUF4200 domain-containing protein</fullName>
    </recommendedName>
</protein>